<dbReference type="AlphaFoldDB" id="A0A8R7QD55"/>
<dbReference type="EnsemblPlants" id="TuG1812G0500001451.01.T01">
    <property type="protein sequence ID" value="TuG1812G0500001451.01.T01.cds365622"/>
    <property type="gene ID" value="TuG1812G0500001451.01"/>
</dbReference>
<keyword evidence="3" id="KW-1185">Reference proteome</keyword>
<dbReference type="Gramene" id="TuG1812G0500001451.01.T01">
    <property type="protein sequence ID" value="TuG1812G0500001451.01.T01.cds365622"/>
    <property type="gene ID" value="TuG1812G0500001451.01"/>
</dbReference>
<organism evidence="2 3">
    <name type="scientific">Triticum urartu</name>
    <name type="common">Red wild einkorn</name>
    <name type="synonym">Crithodium urartu</name>
    <dbReference type="NCBI Taxonomy" id="4572"/>
    <lineage>
        <taxon>Eukaryota</taxon>
        <taxon>Viridiplantae</taxon>
        <taxon>Streptophyta</taxon>
        <taxon>Embryophyta</taxon>
        <taxon>Tracheophyta</taxon>
        <taxon>Spermatophyta</taxon>
        <taxon>Magnoliopsida</taxon>
        <taxon>Liliopsida</taxon>
        <taxon>Poales</taxon>
        <taxon>Poaceae</taxon>
        <taxon>BOP clade</taxon>
        <taxon>Pooideae</taxon>
        <taxon>Triticodae</taxon>
        <taxon>Triticeae</taxon>
        <taxon>Triticinae</taxon>
        <taxon>Triticum</taxon>
    </lineage>
</organism>
<proteinExistence type="predicted"/>
<evidence type="ECO:0000313" key="3">
    <source>
        <dbReference type="Proteomes" id="UP000015106"/>
    </source>
</evidence>
<name>A0A8R7QD55_TRIUA</name>
<dbReference type="Proteomes" id="UP000015106">
    <property type="component" value="Chromosome 5"/>
</dbReference>
<reference evidence="2" key="2">
    <citation type="submission" date="2018-03" db="EMBL/GenBank/DDBJ databases">
        <title>The Triticum urartu genome reveals the dynamic nature of wheat genome evolution.</title>
        <authorList>
            <person name="Ling H."/>
            <person name="Ma B."/>
            <person name="Shi X."/>
            <person name="Liu H."/>
            <person name="Dong L."/>
            <person name="Sun H."/>
            <person name="Cao Y."/>
            <person name="Gao Q."/>
            <person name="Zheng S."/>
            <person name="Li Y."/>
            <person name="Yu Y."/>
            <person name="Du H."/>
            <person name="Qi M."/>
            <person name="Li Y."/>
            <person name="Yu H."/>
            <person name="Cui Y."/>
            <person name="Wang N."/>
            <person name="Chen C."/>
            <person name="Wu H."/>
            <person name="Zhao Y."/>
            <person name="Zhang J."/>
            <person name="Li Y."/>
            <person name="Zhou W."/>
            <person name="Zhang B."/>
            <person name="Hu W."/>
            <person name="Eijk M."/>
            <person name="Tang J."/>
            <person name="Witsenboer H."/>
            <person name="Zhao S."/>
            <person name="Li Z."/>
            <person name="Zhang A."/>
            <person name="Wang D."/>
            <person name="Liang C."/>
        </authorList>
    </citation>
    <scope>NUCLEOTIDE SEQUENCE [LARGE SCALE GENOMIC DNA]</scope>
    <source>
        <strain evidence="2">cv. G1812</strain>
    </source>
</reference>
<evidence type="ECO:0000256" key="1">
    <source>
        <dbReference type="SAM" id="MobiDB-lite"/>
    </source>
</evidence>
<accession>A0A8R7QD55</accession>
<sequence>IFSLPHLDPNLTRALPSLLPWNDCPPSRLLTAPPLSLHYCPIELASKDHSCGRGGLAYEDHPICERDRGMDGEETADGGDGGARPAHPPGHR</sequence>
<reference evidence="2" key="3">
    <citation type="submission" date="2022-06" db="UniProtKB">
        <authorList>
            <consortium name="EnsemblPlants"/>
        </authorList>
    </citation>
    <scope>IDENTIFICATION</scope>
</reference>
<protein>
    <submittedName>
        <fullName evidence="2">Uncharacterized protein</fullName>
    </submittedName>
</protein>
<feature type="region of interest" description="Disordered" evidence="1">
    <location>
        <begin position="65"/>
        <end position="92"/>
    </location>
</feature>
<evidence type="ECO:0000313" key="2">
    <source>
        <dbReference type="EnsemblPlants" id="TuG1812G0500001451.01.T01.cds365622"/>
    </source>
</evidence>
<reference evidence="3" key="1">
    <citation type="journal article" date="2013" name="Nature">
        <title>Draft genome of the wheat A-genome progenitor Triticum urartu.</title>
        <authorList>
            <person name="Ling H.Q."/>
            <person name="Zhao S."/>
            <person name="Liu D."/>
            <person name="Wang J."/>
            <person name="Sun H."/>
            <person name="Zhang C."/>
            <person name="Fan H."/>
            <person name="Li D."/>
            <person name="Dong L."/>
            <person name="Tao Y."/>
            <person name="Gao C."/>
            <person name="Wu H."/>
            <person name="Li Y."/>
            <person name="Cui Y."/>
            <person name="Guo X."/>
            <person name="Zheng S."/>
            <person name="Wang B."/>
            <person name="Yu K."/>
            <person name="Liang Q."/>
            <person name="Yang W."/>
            <person name="Lou X."/>
            <person name="Chen J."/>
            <person name="Feng M."/>
            <person name="Jian J."/>
            <person name="Zhang X."/>
            <person name="Luo G."/>
            <person name="Jiang Y."/>
            <person name="Liu J."/>
            <person name="Wang Z."/>
            <person name="Sha Y."/>
            <person name="Zhang B."/>
            <person name="Wu H."/>
            <person name="Tang D."/>
            <person name="Shen Q."/>
            <person name="Xue P."/>
            <person name="Zou S."/>
            <person name="Wang X."/>
            <person name="Liu X."/>
            <person name="Wang F."/>
            <person name="Yang Y."/>
            <person name="An X."/>
            <person name="Dong Z."/>
            <person name="Zhang K."/>
            <person name="Zhang X."/>
            <person name="Luo M.C."/>
            <person name="Dvorak J."/>
            <person name="Tong Y."/>
            <person name="Wang J."/>
            <person name="Yang H."/>
            <person name="Li Z."/>
            <person name="Wang D."/>
            <person name="Zhang A."/>
            <person name="Wang J."/>
        </authorList>
    </citation>
    <scope>NUCLEOTIDE SEQUENCE</scope>
    <source>
        <strain evidence="3">cv. G1812</strain>
    </source>
</reference>